<dbReference type="RefSeq" id="WP_061927465.1">
    <property type="nucleotide sequence ID" value="NZ_JBEYBH010000008.1"/>
</dbReference>
<dbReference type="AlphaFoldDB" id="A0A117RAE1"/>
<organism evidence="1 2">
    <name type="scientific">Streptomyces bungoensis</name>
    <dbReference type="NCBI Taxonomy" id="285568"/>
    <lineage>
        <taxon>Bacteria</taxon>
        <taxon>Bacillati</taxon>
        <taxon>Actinomycetota</taxon>
        <taxon>Actinomycetes</taxon>
        <taxon>Kitasatosporales</taxon>
        <taxon>Streptomycetaceae</taxon>
        <taxon>Streptomyces</taxon>
    </lineage>
</organism>
<accession>A0A117RAE1</accession>
<name>A0A117RAE1_9ACTN</name>
<dbReference type="EMBL" id="LMWX01000050">
    <property type="protein sequence ID" value="KUN79906.1"/>
    <property type="molecule type" value="Genomic_DNA"/>
</dbReference>
<dbReference type="Proteomes" id="UP000053024">
    <property type="component" value="Unassembled WGS sequence"/>
</dbReference>
<sequence length="142" mass="14886">MIAAVPAVVAVWAVAVVVRAVTSDYPLGGGPEKVPCAEALAFGGARLPDGAYETDCTVRAWQDTYYGARFRMPRADVGAWLRNTYPAGPGPTTELCDDGADFCVNMSTDGTVPPGIDADAVQIDVTYEDPATAYVTFGAFTV</sequence>
<evidence type="ECO:0000313" key="1">
    <source>
        <dbReference type="EMBL" id="KUN79906.1"/>
    </source>
</evidence>
<dbReference type="OrthoDB" id="4221180at2"/>
<proteinExistence type="predicted"/>
<reference evidence="1 2" key="1">
    <citation type="submission" date="2015-10" db="EMBL/GenBank/DDBJ databases">
        <title>Draft genome sequence of Streptomyces bungoensis DSM 41781, type strain for the species Streptomyces bungoensis.</title>
        <authorList>
            <person name="Ruckert C."/>
            <person name="Winkler A."/>
            <person name="Kalinowski J."/>
            <person name="Kampfer P."/>
            <person name="Glaeser S."/>
        </authorList>
    </citation>
    <scope>NUCLEOTIDE SEQUENCE [LARGE SCALE GENOMIC DNA]</scope>
    <source>
        <strain evidence="1 2">DSM 41781</strain>
    </source>
</reference>
<evidence type="ECO:0000313" key="2">
    <source>
        <dbReference type="Proteomes" id="UP000053024"/>
    </source>
</evidence>
<gene>
    <name evidence="1" type="ORF">AQJ66_27590</name>
</gene>
<keyword evidence="2" id="KW-1185">Reference proteome</keyword>
<comment type="caution">
    <text evidence="1">The sequence shown here is derived from an EMBL/GenBank/DDBJ whole genome shotgun (WGS) entry which is preliminary data.</text>
</comment>
<protein>
    <submittedName>
        <fullName evidence="1">Uncharacterized protein</fullName>
    </submittedName>
</protein>